<gene>
    <name evidence="8" type="ordered locus">Acel_0404</name>
</gene>
<dbReference type="eggNOG" id="COG2246">
    <property type="taxonomic scope" value="Bacteria"/>
</dbReference>
<dbReference type="PANTHER" id="PTHR38459">
    <property type="entry name" value="PROPHAGE BACTOPRENOL-LINKED GLUCOSE TRANSLOCASE HOMOLOG"/>
    <property type="match status" value="1"/>
</dbReference>
<accession>A0LRW8</accession>
<evidence type="ECO:0000256" key="1">
    <source>
        <dbReference type="ARBA" id="ARBA00004141"/>
    </source>
</evidence>
<dbReference type="InterPro" id="IPR051401">
    <property type="entry name" value="GtrA_CellWall_Glycosyl"/>
</dbReference>
<feature type="transmembrane region" description="Helical" evidence="6">
    <location>
        <begin position="88"/>
        <end position="109"/>
    </location>
</feature>
<keyword evidence="9" id="KW-1185">Reference proteome</keyword>
<evidence type="ECO:0000256" key="6">
    <source>
        <dbReference type="SAM" id="Phobius"/>
    </source>
</evidence>
<dbReference type="HOGENOM" id="CLU_083873_0_1_11"/>
<feature type="transmembrane region" description="Helical" evidence="6">
    <location>
        <begin position="51"/>
        <end position="68"/>
    </location>
</feature>
<evidence type="ECO:0000256" key="3">
    <source>
        <dbReference type="ARBA" id="ARBA00022692"/>
    </source>
</evidence>
<dbReference type="KEGG" id="ace:Acel_0404"/>
<keyword evidence="3 6" id="KW-0812">Transmembrane</keyword>
<dbReference type="OrthoDB" id="9807815at2"/>
<feature type="domain" description="GtrA/DPMS transmembrane" evidence="7">
    <location>
        <begin position="20"/>
        <end position="144"/>
    </location>
</feature>
<evidence type="ECO:0000256" key="4">
    <source>
        <dbReference type="ARBA" id="ARBA00022989"/>
    </source>
</evidence>
<reference evidence="8 9" key="1">
    <citation type="journal article" date="2009" name="Genome Res.">
        <title>Complete genome of the cellulolytic thermophile Acidothermus cellulolyticus 11B provides insights into its ecophysiological and evolutionary adaptations.</title>
        <authorList>
            <person name="Barabote R.D."/>
            <person name="Xie G."/>
            <person name="Leu D.H."/>
            <person name="Normand P."/>
            <person name="Necsulea A."/>
            <person name="Daubin V."/>
            <person name="Medigue C."/>
            <person name="Adney W.S."/>
            <person name="Xu X.C."/>
            <person name="Lapidus A."/>
            <person name="Parales R.E."/>
            <person name="Detter C."/>
            <person name="Pujic P."/>
            <person name="Bruce D."/>
            <person name="Lavire C."/>
            <person name="Challacombe J.F."/>
            <person name="Brettin T.S."/>
            <person name="Berry A.M."/>
        </authorList>
    </citation>
    <scope>NUCLEOTIDE SEQUENCE [LARGE SCALE GENOMIC DNA]</scope>
    <source>
        <strain evidence="9">ATCC 43068 / DSM 8971 / 11B</strain>
    </source>
</reference>
<evidence type="ECO:0000259" key="7">
    <source>
        <dbReference type="Pfam" id="PF04138"/>
    </source>
</evidence>
<protein>
    <submittedName>
        <fullName evidence="8">GtrA family protein</fullName>
    </submittedName>
</protein>
<evidence type="ECO:0000256" key="2">
    <source>
        <dbReference type="ARBA" id="ARBA00009399"/>
    </source>
</evidence>
<proteinExistence type="inferred from homology"/>
<comment type="subcellular location">
    <subcellularLocation>
        <location evidence="1">Membrane</location>
        <topology evidence="1">Multi-pass membrane protein</topology>
    </subcellularLocation>
</comment>
<dbReference type="InParanoid" id="A0LRW8"/>
<comment type="similarity">
    <text evidence="2">Belongs to the GtrA family.</text>
</comment>
<name>A0LRW8_ACIC1</name>
<evidence type="ECO:0000313" key="9">
    <source>
        <dbReference type="Proteomes" id="UP000008221"/>
    </source>
</evidence>
<feature type="transmembrane region" description="Helical" evidence="6">
    <location>
        <begin position="21"/>
        <end position="39"/>
    </location>
</feature>
<dbReference type="RefSeq" id="WP_011719241.1">
    <property type="nucleotide sequence ID" value="NC_008578.1"/>
</dbReference>
<dbReference type="InterPro" id="IPR007267">
    <property type="entry name" value="GtrA_DPMS_TM"/>
</dbReference>
<evidence type="ECO:0000313" key="8">
    <source>
        <dbReference type="EMBL" id="ABK52178.1"/>
    </source>
</evidence>
<dbReference type="PANTHER" id="PTHR38459:SF1">
    <property type="entry name" value="PROPHAGE BACTOPRENOL-LINKED GLUCOSE TRANSLOCASE HOMOLOG"/>
    <property type="match status" value="1"/>
</dbReference>
<dbReference type="EMBL" id="CP000481">
    <property type="protein sequence ID" value="ABK52178.1"/>
    <property type="molecule type" value="Genomic_DNA"/>
</dbReference>
<feature type="transmembrane region" description="Helical" evidence="6">
    <location>
        <begin position="121"/>
        <end position="137"/>
    </location>
</feature>
<sequence>MNVIPALYRRFAQLVHEVAKFGVVGLLAFVVDVGLFNVLRGDGGPLHNKVITAKAISTAAAATFAYFANRHWTWRHRARTGIRREYVLFFVFNGIGLAIAEACLAISHYGLGFHSKLADNISANGIGLVLGTLFRFWSYRRWVFLALDEPERSEQAAGAAVV</sequence>
<dbReference type="Pfam" id="PF04138">
    <property type="entry name" value="GtrA_DPMS_TM"/>
    <property type="match status" value="1"/>
</dbReference>
<dbReference type="Proteomes" id="UP000008221">
    <property type="component" value="Chromosome"/>
</dbReference>
<dbReference type="GO" id="GO:0005886">
    <property type="term" value="C:plasma membrane"/>
    <property type="evidence" value="ECO:0007669"/>
    <property type="project" value="TreeGrafter"/>
</dbReference>
<keyword evidence="4 6" id="KW-1133">Transmembrane helix</keyword>
<dbReference type="GO" id="GO:0000271">
    <property type="term" value="P:polysaccharide biosynthetic process"/>
    <property type="evidence" value="ECO:0007669"/>
    <property type="project" value="InterPro"/>
</dbReference>
<keyword evidence="5 6" id="KW-0472">Membrane</keyword>
<evidence type="ECO:0000256" key="5">
    <source>
        <dbReference type="ARBA" id="ARBA00023136"/>
    </source>
</evidence>
<dbReference type="AlphaFoldDB" id="A0LRW8"/>
<organism evidence="8 9">
    <name type="scientific">Acidothermus cellulolyticus (strain ATCC 43068 / DSM 8971 / 11B)</name>
    <dbReference type="NCBI Taxonomy" id="351607"/>
    <lineage>
        <taxon>Bacteria</taxon>
        <taxon>Bacillati</taxon>
        <taxon>Actinomycetota</taxon>
        <taxon>Actinomycetes</taxon>
        <taxon>Acidothermales</taxon>
        <taxon>Acidothermaceae</taxon>
        <taxon>Acidothermus</taxon>
    </lineage>
</organism>
<dbReference type="STRING" id="351607.Acel_0404"/>